<feature type="domain" description="HTH tetR-type" evidence="2">
    <location>
        <begin position="25"/>
        <end position="54"/>
    </location>
</feature>
<dbReference type="InterPro" id="IPR009057">
    <property type="entry name" value="Homeodomain-like_sf"/>
</dbReference>
<dbReference type="SUPFAM" id="SSF46689">
    <property type="entry name" value="Homeodomain-like"/>
    <property type="match status" value="1"/>
</dbReference>
<evidence type="ECO:0000256" key="1">
    <source>
        <dbReference type="ARBA" id="ARBA00023125"/>
    </source>
</evidence>
<dbReference type="Pfam" id="PF00440">
    <property type="entry name" value="TetR_N"/>
    <property type="match status" value="1"/>
</dbReference>
<dbReference type="eggNOG" id="COG1309">
    <property type="taxonomic scope" value="Bacteria"/>
</dbReference>
<dbReference type="OrthoDB" id="9812484at2"/>
<evidence type="ECO:0000313" key="4">
    <source>
        <dbReference type="Proteomes" id="UP000051820"/>
    </source>
</evidence>
<dbReference type="GO" id="GO:0003677">
    <property type="term" value="F:DNA binding"/>
    <property type="evidence" value="ECO:0007669"/>
    <property type="project" value="UniProtKB-KW"/>
</dbReference>
<organism evidence="3 4">
    <name type="scientific">Paucilactobacillus suebicus DSM 5007 = KCTC 3549</name>
    <dbReference type="NCBI Taxonomy" id="1423807"/>
    <lineage>
        <taxon>Bacteria</taxon>
        <taxon>Bacillati</taxon>
        <taxon>Bacillota</taxon>
        <taxon>Bacilli</taxon>
        <taxon>Lactobacillales</taxon>
        <taxon>Lactobacillaceae</taxon>
        <taxon>Paucilactobacillus</taxon>
    </lineage>
</organism>
<proteinExistence type="predicted"/>
<dbReference type="Gene3D" id="1.10.357.10">
    <property type="entry name" value="Tetracycline Repressor, domain 2"/>
    <property type="match status" value="1"/>
</dbReference>
<dbReference type="InterPro" id="IPR001647">
    <property type="entry name" value="HTH_TetR"/>
</dbReference>
<accession>A0A0R1W3U6</accession>
<protein>
    <submittedName>
        <fullName evidence="3">TetR family transcriptional regulator</fullName>
    </submittedName>
</protein>
<dbReference type="RefSeq" id="WP_010621057.1">
    <property type="nucleotide sequence ID" value="NZ_AZGF01000025.1"/>
</dbReference>
<sequence length="196" mass="22665">MPKKTFNNLESARQAEIRDIMLPIFAEQPVSQVKVSRIVEALGMSRGIFYKYFDDLNDAYQYLIMCYAGEIHADIMQAIADKKHDFFGGIEEFLVTCLNLSDNDDEMKKIKLLTDNQSIFSKRVNVGEHGVKQWQNLLVDSGIEIGDSQEAESFLYFVMQLVINSLNDAMINSWDDAQLRIEFEYRVKWIMNGIKK</sequence>
<dbReference type="Proteomes" id="UP000051820">
    <property type="component" value="Unassembled WGS sequence"/>
</dbReference>
<dbReference type="PANTHER" id="PTHR43479">
    <property type="entry name" value="ACREF/ENVCD OPERON REPRESSOR-RELATED"/>
    <property type="match status" value="1"/>
</dbReference>
<dbReference type="InterPro" id="IPR050624">
    <property type="entry name" value="HTH-type_Tx_Regulator"/>
</dbReference>
<dbReference type="STRING" id="1423807.FD16_GL001096"/>
<evidence type="ECO:0000313" key="3">
    <source>
        <dbReference type="EMBL" id="KRM10795.1"/>
    </source>
</evidence>
<name>A0A0R1W3U6_9LACO</name>
<comment type="caution">
    <text evidence="3">The sequence shown here is derived from an EMBL/GenBank/DDBJ whole genome shotgun (WGS) entry which is preliminary data.</text>
</comment>
<evidence type="ECO:0000259" key="2">
    <source>
        <dbReference type="Pfam" id="PF00440"/>
    </source>
</evidence>
<dbReference type="EMBL" id="AZGF01000025">
    <property type="protein sequence ID" value="KRM10795.1"/>
    <property type="molecule type" value="Genomic_DNA"/>
</dbReference>
<gene>
    <name evidence="3" type="ORF">FD16_GL001096</name>
</gene>
<keyword evidence="4" id="KW-1185">Reference proteome</keyword>
<dbReference type="AlphaFoldDB" id="A0A0R1W3U6"/>
<dbReference type="PATRIC" id="fig|1423807.3.peg.1116"/>
<reference evidence="3 4" key="1">
    <citation type="journal article" date="2015" name="Genome Announc.">
        <title>Expanding the biotechnology potential of lactobacilli through comparative genomics of 213 strains and associated genera.</title>
        <authorList>
            <person name="Sun Z."/>
            <person name="Harris H.M."/>
            <person name="McCann A."/>
            <person name="Guo C."/>
            <person name="Argimon S."/>
            <person name="Zhang W."/>
            <person name="Yang X."/>
            <person name="Jeffery I.B."/>
            <person name="Cooney J.C."/>
            <person name="Kagawa T.F."/>
            <person name="Liu W."/>
            <person name="Song Y."/>
            <person name="Salvetti E."/>
            <person name="Wrobel A."/>
            <person name="Rasinkangas P."/>
            <person name="Parkhill J."/>
            <person name="Rea M.C."/>
            <person name="O'Sullivan O."/>
            <person name="Ritari J."/>
            <person name="Douillard F.P."/>
            <person name="Paul Ross R."/>
            <person name="Yang R."/>
            <person name="Briner A.E."/>
            <person name="Felis G.E."/>
            <person name="de Vos W.M."/>
            <person name="Barrangou R."/>
            <person name="Klaenhammer T.R."/>
            <person name="Caufield P.W."/>
            <person name="Cui Y."/>
            <person name="Zhang H."/>
            <person name="O'Toole P.W."/>
        </authorList>
    </citation>
    <scope>NUCLEOTIDE SEQUENCE [LARGE SCALE GENOMIC DNA]</scope>
    <source>
        <strain evidence="3 4">DSM 5007</strain>
    </source>
</reference>
<dbReference type="PANTHER" id="PTHR43479:SF11">
    <property type="entry name" value="ACREF_ENVCD OPERON REPRESSOR-RELATED"/>
    <property type="match status" value="1"/>
</dbReference>
<dbReference type="Pfam" id="PF17924">
    <property type="entry name" value="TetR_C_19"/>
    <property type="match status" value="1"/>
</dbReference>
<keyword evidence="1" id="KW-0238">DNA-binding</keyword>